<dbReference type="EMBL" id="BMFJ01000002">
    <property type="protein sequence ID" value="GGE45417.1"/>
    <property type="molecule type" value="Genomic_DNA"/>
</dbReference>
<reference evidence="6" key="1">
    <citation type="journal article" date="2019" name="Int. J. Syst. Evol. Microbiol.">
        <title>The Global Catalogue of Microorganisms (GCM) 10K type strain sequencing project: providing services to taxonomists for standard genome sequencing and annotation.</title>
        <authorList>
            <consortium name="The Broad Institute Genomics Platform"/>
            <consortium name="The Broad Institute Genome Sequencing Center for Infectious Disease"/>
            <person name="Wu L."/>
            <person name="Ma J."/>
        </authorList>
    </citation>
    <scope>NUCLEOTIDE SEQUENCE [LARGE SCALE GENOMIC DNA]</scope>
    <source>
        <strain evidence="6">CGMCC 1.12664</strain>
    </source>
</reference>
<dbReference type="Proteomes" id="UP000612855">
    <property type="component" value="Unassembled WGS sequence"/>
</dbReference>
<evidence type="ECO:0000259" key="4">
    <source>
        <dbReference type="Pfam" id="PF00155"/>
    </source>
</evidence>
<gene>
    <name evidence="5" type="ORF">GCM10011360_35750</name>
</gene>
<dbReference type="AlphaFoldDB" id="A0A917ADT1"/>
<dbReference type="Gene3D" id="3.90.1150.10">
    <property type="entry name" value="Aspartate Aminotransferase, domain 1"/>
    <property type="match status" value="1"/>
</dbReference>
<evidence type="ECO:0000313" key="5">
    <source>
        <dbReference type="EMBL" id="GGE45417.1"/>
    </source>
</evidence>
<dbReference type="GO" id="GO:0008483">
    <property type="term" value="F:transaminase activity"/>
    <property type="evidence" value="ECO:0007669"/>
    <property type="project" value="UniProtKB-KW"/>
</dbReference>
<sequence>MFPERFSNLPAYAFPRLRALLDAHAPGGPVVNMTIGEPKHAFPDWVPQVLAENVGGFSVYPPNEGTPELLQNISDWIARRYDVSVGPDRIMTLNGSREGLYNAAMALLPETKSGKTPTILIPNPFYQVYMIGALSVAAEPVFVPATRQNGFLPDYGSLPAEMLDRATAAYICSPANPQGSVADRGYWKDLLALAEKHDFTVFSDECYSEIYRKDPPVGILEVADEMGVDPERVVIFQSLSKRSNLPGLRSGFLAAGPESIKRLRQHRAYSGAPLPLPLQKVAERAWADETHVVANRALYQEKFAEADRIFDGVPGYQGPEGGFFLWLPVEDGEKAALELWKKTGVRVLPGAYLSRDVDGEIPGKPYIRVAMVTPKDEMAQALITLRNHLYQ</sequence>
<evidence type="ECO:0000256" key="2">
    <source>
        <dbReference type="ARBA" id="ARBA00022576"/>
    </source>
</evidence>
<dbReference type="InterPro" id="IPR015421">
    <property type="entry name" value="PyrdxlP-dep_Trfase_major"/>
</dbReference>
<evidence type="ECO:0000313" key="6">
    <source>
        <dbReference type="Proteomes" id="UP000612855"/>
    </source>
</evidence>
<evidence type="ECO:0000256" key="1">
    <source>
        <dbReference type="ARBA" id="ARBA00001933"/>
    </source>
</evidence>
<name>A0A917ADT1_9RHOB</name>
<dbReference type="Pfam" id="PF00155">
    <property type="entry name" value="Aminotran_1_2"/>
    <property type="match status" value="1"/>
</dbReference>
<dbReference type="InterPro" id="IPR015422">
    <property type="entry name" value="PyrdxlP-dep_Trfase_small"/>
</dbReference>
<dbReference type="GO" id="GO:0030170">
    <property type="term" value="F:pyridoxal phosphate binding"/>
    <property type="evidence" value="ECO:0007669"/>
    <property type="project" value="InterPro"/>
</dbReference>
<dbReference type="PANTHER" id="PTHR42832">
    <property type="entry name" value="AMINO ACID AMINOTRANSFERASE"/>
    <property type="match status" value="1"/>
</dbReference>
<comment type="caution">
    <text evidence="5">The sequence shown here is derived from an EMBL/GenBank/DDBJ whole genome shotgun (WGS) entry which is preliminary data.</text>
</comment>
<keyword evidence="3" id="KW-0808">Transferase</keyword>
<dbReference type="Gene3D" id="3.40.640.10">
    <property type="entry name" value="Type I PLP-dependent aspartate aminotransferase-like (Major domain)"/>
    <property type="match status" value="1"/>
</dbReference>
<dbReference type="SUPFAM" id="SSF53383">
    <property type="entry name" value="PLP-dependent transferases"/>
    <property type="match status" value="1"/>
</dbReference>
<dbReference type="InterPro" id="IPR050881">
    <property type="entry name" value="LL-DAP_aminotransferase"/>
</dbReference>
<dbReference type="PANTHER" id="PTHR42832:SF3">
    <property type="entry name" value="L-GLUTAMINE--4-(METHYLSULFANYL)-2-OXOBUTANOATE AMINOTRANSFERASE"/>
    <property type="match status" value="1"/>
</dbReference>
<evidence type="ECO:0000256" key="3">
    <source>
        <dbReference type="ARBA" id="ARBA00022679"/>
    </source>
</evidence>
<proteinExistence type="predicted"/>
<protein>
    <submittedName>
        <fullName evidence="5">Aspartate aminotransferase</fullName>
    </submittedName>
</protein>
<dbReference type="CDD" id="cd00609">
    <property type="entry name" value="AAT_like"/>
    <property type="match status" value="1"/>
</dbReference>
<accession>A0A917ADT1</accession>
<feature type="domain" description="Aminotransferase class I/classII large" evidence="4">
    <location>
        <begin position="30"/>
        <end position="381"/>
    </location>
</feature>
<organism evidence="5 6">
    <name type="scientific">Primorskyibacter flagellatus</name>
    <dbReference type="NCBI Taxonomy" id="1387277"/>
    <lineage>
        <taxon>Bacteria</taxon>
        <taxon>Pseudomonadati</taxon>
        <taxon>Pseudomonadota</taxon>
        <taxon>Alphaproteobacteria</taxon>
        <taxon>Rhodobacterales</taxon>
        <taxon>Roseobacteraceae</taxon>
        <taxon>Primorskyibacter</taxon>
    </lineage>
</organism>
<keyword evidence="6" id="KW-1185">Reference proteome</keyword>
<dbReference type="InterPro" id="IPR015424">
    <property type="entry name" value="PyrdxlP-dep_Trfase"/>
</dbReference>
<keyword evidence="2 5" id="KW-0032">Aminotransferase</keyword>
<dbReference type="InterPro" id="IPR004839">
    <property type="entry name" value="Aminotransferase_I/II_large"/>
</dbReference>
<comment type="cofactor">
    <cofactor evidence="1">
        <name>pyridoxal 5'-phosphate</name>
        <dbReference type="ChEBI" id="CHEBI:597326"/>
    </cofactor>
</comment>